<dbReference type="EMBL" id="SMOL01000768">
    <property type="protein sequence ID" value="KAB2598851.1"/>
    <property type="molecule type" value="Genomic_DNA"/>
</dbReference>
<dbReference type="Proteomes" id="UP000327157">
    <property type="component" value="Chromosome 1"/>
</dbReference>
<dbReference type="InterPro" id="IPR037185">
    <property type="entry name" value="EmrE-like"/>
</dbReference>
<evidence type="ECO:0000256" key="1">
    <source>
        <dbReference type="ARBA" id="ARBA00004141"/>
    </source>
</evidence>
<dbReference type="GO" id="GO:0016020">
    <property type="term" value="C:membrane"/>
    <property type="evidence" value="ECO:0007669"/>
    <property type="project" value="UniProtKB-SubCell"/>
</dbReference>
<keyword evidence="10" id="KW-1185">Reference proteome</keyword>
<evidence type="ECO:0000313" key="9">
    <source>
        <dbReference type="EMBL" id="KAB2598851.1"/>
    </source>
</evidence>
<organism evidence="9 10">
    <name type="scientific">Pyrus ussuriensis x Pyrus communis</name>
    <dbReference type="NCBI Taxonomy" id="2448454"/>
    <lineage>
        <taxon>Eukaryota</taxon>
        <taxon>Viridiplantae</taxon>
        <taxon>Streptophyta</taxon>
        <taxon>Embryophyta</taxon>
        <taxon>Tracheophyta</taxon>
        <taxon>Spermatophyta</taxon>
        <taxon>Magnoliopsida</taxon>
        <taxon>eudicotyledons</taxon>
        <taxon>Gunneridae</taxon>
        <taxon>Pentapetalae</taxon>
        <taxon>rosids</taxon>
        <taxon>fabids</taxon>
        <taxon>Rosales</taxon>
        <taxon>Rosaceae</taxon>
        <taxon>Amygdaloideae</taxon>
        <taxon>Maleae</taxon>
        <taxon>Pyrus</taxon>
    </lineage>
</organism>
<reference evidence="9 10" key="3">
    <citation type="submission" date="2019-11" db="EMBL/GenBank/DDBJ databases">
        <title>A de novo genome assembly of a pear dwarfing rootstock.</title>
        <authorList>
            <person name="Wang F."/>
            <person name="Wang J."/>
            <person name="Li S."/>
            <person name="Zhang Y."/>
            <person name="Fang M."/>
            <person name="Ma L."/>
            <person name="Zhao Y."/>
            <person name="Jiang S."/>
        </authorList>
    </citation>
    <scope>NUCLEOTIDE SEQUENCE [LARGE SCALE GENOMIC DNA]</scope>
    <source>
        <strain evidence="9">S2</strain>
        <tissue evidence="9">Leaf</tissue>
    </source>
</reference>
<keyword evidence="4 6" id="KW-1133">Transmembrane helix</keyword>
<keyword evidence="5 6" id="KW-0472">Membrane</keyword>
<name>A0A5N5FA64_9ROSA</name>
<dbReference type="AlphaFoldDB" id="A0A5N5FA64"/>
<feature type="region of interest" description="Disordered" evidence="7">
    <location>
        <begin position="334"/>
        <end position="355"/>
    </location>
</feature>
<feature type="transmembrane region" description="Helical" evidence="6">
    <location>
        <begin position="12"/>
        <end position="31"/>
    </location>
</feature>
<evidence type="ECO:0000256" key="4">
    <source>
        <dbReference type="ARBA" id="ARBA00022989"/>
    </source>
</evidence>
<reference evidence="9 10" key="1">
    <citation type="submission" date="2019-09" db="EMBL/GenBank/DDBJ databases">
        <authorList>
            <person name="Ou C."/>
        </authorList>
    </citation>
    <scope>NUCLEOTIDE SEQUENCE [LARGE SCALE GENOMIC DNA]</scope>
    <source>
        <strain evidence="9">S2</strain>
        <tissue evidence="9">Leaf</tissue>
    </source>
</reference>
<feature type="transmembrane region" description="Helical" evidence="6">
    <location>
        <begin position="216"/>
        <end position="235"/>
    </location>
</feature>
<feature type="transmembrane region" description="Helical" evidence="6">
    <location>
        <begin position="43"/>
        <end position="65"/>
    </location>
</feature>
<feature type="domain" description="EamA" evidence="8">
    <location>
        <begin position="186"/>
        <end position="322"/>
    </location>
</feature>
<feature type="transmembrane region" description="Helical" evidence="6">
    <location>
        <begin position="255"/>
        <end position="273"/>
    </location>
</feature>
<feature type="transmembrane region" description="Helical" evidence="6">
    <location>
        <begin position="77"/>
        <end position="99"/>
    </location>
</feature>
<feature type="transmembrane region" description="Helical" evidence="6">
    <location>
        <begin position="111"/>
        <end position="128"/>
    </location>
</feature>
<dbReference type="InterPro" id="IPR030184">
    <property type="entry name" value="WAT1-related"/>
</dbReference>
<accession>A0A5N5FA64</accession>
<feature type="transmembrane region" description="Helical" evidence="6">
    <location>
        <begin position="140"/>
        <end position="158"/>
    </location>
</feature>
<dbReference type="InterPro" id="IPR000620">
    <property type="entry name" value="EamA_dom"/>
</dbReference>
<gene>
    <name evidence="9" type="ORF">D8674_001771</name>
</gene>
<evidence type="ECO:0000256" key="3">
    <source>
        <dbReference type="ARBA" id="ARBA00022692"/>
    </source>
</evidence>
<comment type="caution">
    <text evidence="9">The sequence shown here is derived from an EMBL/GenBank/DDBJ whole genome shotgun (WGS) entry which is preliminary data.</text>
</comment>
<keyword evidence="3 6" id="KW-0812">Transmembrane</keyword>
<protein>
    <recommendedName>
        <fullName evidence="6">WAT1-related protein</fullName>
    </recommendedName>
</protein>
<evidence type="ECO:0000313" key="10">
    <source>
        <dbReference type="Proteomes" id="UP000327157"/>
    </source>
</evidence>
<dbReference type="SUPFAM" id="SSF103481">
    <property type="entry name" value="Multidrug resistance efflux transporter EmrE"/>
    <property type="match status" value="2"/>
</dbReference>
<evidence type="ECO:0000256" key="5">
    <source>
        <dbReference type="ARBA" id="ARBA00023136"/>
    </source>
</evidence>
<dbReference type="PANTHER" id="PTHR31218">
    <property type="entry name" value="WAT1-RELATED PROTEIN"/>
    <property type="match status" value="1"/>
</dbReference>
<evidence type="ECO:0000256" key="6">
    <source>
        <dbReference type="RuleBase" id="RU363077"/>
    </source>
</evidence>
<feature type="transmembrane region" description="Helical" evidence="6">
    <location>
        <begin position="285"/>
        <end position="302"/>
    </location>
</feature>
<dbReference type="OrthoDB" id="670984at2759"/>
<reference evidence="10" key="2">
    <citation type="submission" date="2019-10" db="EMBL/GenBank/DDBJ databases">
        <title>A de novo genome assembly of a pear dwarfing rootstock.</title>
        <authorList>
            <person name="Wang F."/>
            <person name="Wang J."/>
            <person name="Li S."/>
            <person name="Zhang Y."/>
            <person name="Fang M."/>
            <person name="Ma L."/>
            <person name="Zhao Y."/>
            <person name="Jiang S."/>
        </authorList>
    </citation>
    <scope>NUCLEOTIDE SEQUENCE [LARGE SCALE GENOMIC DNA]</scope>
</reference>
<sequence length="395" mass="43902">MEMGFVKKWFKWSQLVLAMLMVQIFVTGMQLLSKVTLSEGTFILALVAYRHIFAAVCVAPFAFFLERKKEKKLGWCVWFWLFVNALTGITIAMGLYYYGLRDTAPAYATNFLNLIPVATFVLSIVTRIEKLNLQTRAGKIKTFGVIVCVGGAITASLHKGKAFYMCQHSNHPHRYTVNTSDAHWTRGTFMLAGSCLSYSAWFIVQDKFLKLFPLKYWATMLMCLMAAVQSTVIGLCMDRRAASWRLGWNLQLGTIIYSGALNTAATFCLLSWAISVQGPLYPPMFNPLSLILVALSSALILGEEIRTGTLLGMVMIIVGLYSFLWGKRNERKASALPDSQVQPEPAKTNDEPAATGSQLTAVDQFTITEVALIDAEGSGDKHRRKSLGISGFCFK</sequence>
<proteinExistence type="inferred from homology"/>
<evidence type="ECO:0000259" key="8">
    <source>
        <dbReference type="Pfam" id="PF00892"/>
    </source>
</evidence>
<dbReference type="GO" id="GO:0022857">
    <property type="term" value="F:transmembrane transporter activity"/>
    <property type="evidence" value="ECO:0007669"/>
    <property type="project" value="InterPro"/>
</dbReference>
<feature type="transmembrane region" description="Helical" evidence="6">
    <location>
        <begin position="184"/>
        <end position="204"/>
    </location>
</feature>
<feature type="domain" description="EamA" evidence="8">
    <location>
        <begin position="16"/>
        <end position="143"/>
    </location>
</feature>
<comment type="subcellular location">
    <subcellularLocation>
        <location evidence="1 6">Membrane</location>
        <topology evidence="1 6">Multi-pass membrane protein</topology>
    </subcellularLocation>
</comment>
<dbReference type="Pfam" id="PF00892">
    <property type="entry name" value="EamA"/>
    <property type="match status" value="2"/>
</dbReference>
<feature type="transmembrane region" description="Helical" evidence="6">
    <location>
        <begin position="308"/>
        <end position="326"/>
    </location>
</feature>
<evidence type="ECO:0000256" key="7">
    <source>
        <dbReference type="SAM" id="MobiDB-lite"/>
    </source>
</evidence>
<comment type="similarity">
    <text evidence="2 6">Belongs to the drug/metabolite transporter (DMT) superfamily. Plant drug/metabolite exporter (P-DME) (TC 2.A.7.4) family.</text>
</comment>
<evidence type="ECO:0000256" key="2">
    <source>
        <dbReference type="ARBA" id="ARBA00007635"/>
    </source>
</evidence>